<comment type="caution">
    <text evidence="13">The sequence shown here is derived from an EMBL/GenBank/DDBJ whole genome shotgun (WGS) entry which is preliminary data.</text>
</comment>
<dbReference type="GO" id="GO:0103016">
    <property type="term" value="F:tRNA-uridine 2-sulfurtransferase activity"/>
    <property type="evidence" value="ECO:0007669"/>
    <property type="project" value="UniProtKB-EC"/>
</dbReference>
<dbReference type="FunFam" id="2.30.30.280:FF:000001">
    <property type="entry name" value="tRNA-specific 2-thiouridylase MnmA"/>
    <property type="match status" value="1"/>
</dbReference>
<evidence type="ECO:0000256" key="10">
    <source>
        <dbReference type="ARBA" id="ARBA00056575"/>
    </source>
</evidence>
<protein>
    <recommendedName>
        <fullName evidence="11">tRNA-specific 2-thiouridylase MnmA</fullName>
        <ecNumber evidence="11">2.8.1.13</ecNumber>
    </recommendedName>
</protein>
<dbReference type="Gene3D" id="3.40.50.620">
    <property type="entry name" value="HUPs"/>
    <property type="match status" value="1"/>
</dbReference>
<dbReference type="RefSeq" id="WP_095335032.1">
    <property type="nucleotide sequence ID" value="NZ_NQNY01000013.1"/>
</dbReference>
<keyword evidence="8" id="KW-1015">Disulfide bond</keyword>
<dbReference type="SUPFAM" id="SSF52402">
    <property type="entry name" value="Adenine nucleotide alpha hydrolases-like"/>
    <property type="match status" value="1"/>
</dbReference>
<name>A0A269TK20_9BACT</name>
<dbReference type="Proteomes" id="UP000216943">
    <property type="component" value="Unassembled WGS sequence"/>
</dbReference>
<dbReference type="PANTHER" id="PTHR11933">
    <property type="entry name" value="TRNA 5-METHYLAMINOMETHYL-2-THIOURIDYLATE -METHYLTRANSFERASE"/>
    <property type="match status" value="1"/>
</dbReference>
<evidence type="ECO:0000256" key="6">
    <source>
        <dbReference type="ARBA" id="ARBA00022840"/>
    </source>
</evidence>
<organism evidence="13 14">
    <name type="scientific">Mycoplasmopsis agassizii</name>
    <dbReference type="NCBI Taxonomy" id="33922"/>
    <lineage>
        <taxon>Bacteria</taxon>
        <taxon>Bacillati</taxon>
        <taxon>Mycoplasmatota</taxon>
        <taxon>Mycoplasmoidales</taxon>
        <taxon>Metamycoplasmataceae</taxon>
        <taxon>Mycoplasmopsis</taxon>
    </lineage>
</organism>
<dbReference type="InterPro" id="IPR004506">
    <property type="entry name" value="MnmA-like"/>
</dbReference>
<feature type="binding site" evidence="11">
    <location>
        <position position="33"/>
    </location>
    <ligand>
        <name>ATP</name>
        <dbReference type="ChEBI" id="CHEBI:30616"/>
    </ligand>
</feature>
<dbReference type="GO" id="GO:0005737">
    <property type="term" value="C:cytoplasm"/>
    <property type="evidence" value="ECO:0007669"/>
    <property type="project" value="UniProtKB-SubCell"/>
</dbReference>
<dbReference type="NCBIfam" id="TIGR00420">
    <property type="entry name" value="trmU"/>
    <property type="match status" value="1"/>
</dbReference>
<dbReference type="Gene3D" id="2.30.30.280">
    <property type="entry name" value="Adenine nucleotide alpha hydrolases-like domains"/>
    <property type="match status" value="1"/>
</dbReference>
<keyword evidence="5 11" id="KW-0547">Nucleotide-binding</keyword>
<dbReference type="EC" id="2.8.1.13" evidence="11"/>
<dbReference type="FunFam" id="2.40.30.10:FF:000023">
    <property type="entry name" value="tRNA-specific 2-thiouridylase MnmA"/>
    <property type="match status" value="1"/>
</dbReference>
<evidence type="ECO:0000256" key="4">
    <source>
        <dbReference type="ARBA" id="ARBA00022694"/>
    </source>
</evidence>
<feature type="site" description="Interaction with tRNA" evidence="11">
    <location>
        <position position="344"/>
    </location>
</feature>
<evidence type="ECO:0000256" key="9">
    <source>
        <dbReference type="ARBA" id="ARBA00051542"/>
    </source>
</evidence>
<dbReference type="Pfam" id="PF20259">
    <property type="entry name" value="tRNA_Me_trans_M"/>
    <property type="match status" value="1"/>
</dbReference>
<evidence type="ECO:0000256" key="5">
    <source>
        <dbReference type="ARBA" id="ARBA00022741"/>
    </source>
</evidence>
<dbReference type="InterPro" id="IPR023382">
    <property type="entry name" value="MnmA-like_central_sf"/>
</dbReference>
<reference evidence="14" key="1">
    <citation type="submission" date="2017-08" db="EMBL/GenBank/DDBJ databases">
        <authorList>
            <person name="Alvarez-Ponce D."/>
            <person name="Weitzman C.L."/>
            <person name="Tillett R.L."/>
            <person name="Sandmeier F.C."/>
            <person name="Tracy C.R."/>
        </authorList>
    </citation>
    <scope>NUCLEOTIDE SEQUENCE [LARGE SCALE GENOMIC DNA]</scope>
    <source>
        <strain evidence="14">723</strain>
    </source>
</reference>
<keyword evidence="6 11" id="KW-0067">ATP-binding</keyword>
<dbReference type="AlphaFoldDB" id="A0A269TK20"/>
<evidence type="ECO:0000259" key="12">
    <source>
        <dbReference type="PROSITE" id="PS50206"/>
    </source>
</evidence>
<accession>A0A269TK20</accession>
<keyword evidence="2 11" id="KW-0820">tRNA-binding</keyword>
<evidence type="ECO:0000256" key="11">
    <source>
        <dbReference type="HAMAP-Rule" id="MF_00144"/>
    </source>
</evidence>
<keyword evidence="4 11" id="KW-0819">tRNA processing</keyword>
<dbReference type="GO" id="GO:0000049">
    <property type="term" value="F:tRNA binding"/>
    <property type="evidence" value="ECO:0007669"/>
    <property type="project" value="UniProtKB-KW"/>
</dbReference>
<dbReference type="NCBIfam" id="NF001138">
    <property type="entry name" value="PRK00143.1"/>
    <property type="match status" value="1"/>
</dbReference>
<feature type="region of interest" description="Interaction with target base in tRNA" evidence="11">
    <location>
        <begin position="103"/>
        <end position="105"/>
    </location>
</feature>
<comment type="similarity">
    <text evidence="11">Belongs to the MnmA/TRMU family.</text>
</comment>
<feature type="region of interest" description="Interaction with tRNA" evidence="11">
    <location>
        <begin position="311"/>
        <end position="312"/>
    </location>
</feature>
<dbReference type="Pfam" id="PF03054">
    <property type="entry name" value="tRNA_Me_trans"/>
    <property type="match status" value="1"/>
</dbReference>
<dbReference type="Pfam" id="PF20258">
    <property type="entry name" value="tRNA_Me_trans_C"/>
    <property type="match status" value="1"/>
</dbReference>
<dbReference type="PANTHER" id="PTHR11933:SF5">
    <property type="entry name" value="MITOCHONDRIAL TRNA-SPECIFIC 2-THIOURIDYLASE 1"/>
    <property type="match status" value="1"/>
</dbReference>
<feature type="active site" description="Cysteine persulfide intermediate" evidence="11">
    <location>
        <position position="201"/>
    </location>
</feature>
<feature type="domain" description="Rhodanese" evidence="12">
    <location>
        <begin position="4"/>
        <end position="48"/>
    </location>
</feature>
<keyword evidence="3 11" id="KW-0808">Transferase</keyword>
<dbReference type="Gene3D" id="2.40.30.10">
    <property type="entry name" value="Translation factors"/>
    <property type="match status" value="1"/>
</dbReference>
<feature type="site" description="Interaction with tRNA" evidence="11">
    <location>
        <position position="134"/>
    </location>
</feature>
<evidence type="ECO:0000313" key="14">
    <source>
        <dbReference type="Proteomes" id="UP000216943"/>
    </source>
</evidence>
<keyword evidence="1 11" id="KW-0963">Cytoplasm</keyword>
<dbReference type="EMBL" id="NQNY01000013">
    <property type="protein sequence ID" value="PAK21095.1"/>
    <property type="molecule type" value="Genomic_DNA"/>
</dbReference>
<feature type="active site" description="Nucleophile" evidence="11">
    <location>
        <position position="108"/>
    </location>
</feature>
<dbReference type="InterPro" id="IPR046885">
    <property type="entry name" value="MnmA-like_C"/>
</dbReference>
<evidence type="ECO:0000256" key="2">
    <source>
        <dbReference type="ARBA" id="ARBA00022555"/>
    </source>
</evidence>
<gene>
    <name evidence="11" type="primary">mnmA</name>
    <name evidence="13" type="ORF">CJJ23_03795</name>
</gene>
<evidence type="ECO:0000256" key="1">
    <source>
        <dbReference type="ARBA" id="ARBA00022490"/>
    </source>
</evidence>
<dbReference type="GO" id="GO:0005524">
    <property type="term" value="F:ATP binding"/>
    <property type="evidence" value="ECO:0007669"/>
    <property type="project" value="UniProtKB-KW"/>
</dbReference>
<evidence type="ECO:0000313" key="13">
    <source>
        <dbReference type="EMBL" id="PAK21095.1"/>
    </source>
</evidence>
<proteinExistence type="inferred from homology"/>
<comment type="subcellular location">
    <subcellularLocation>
        <location evidence="11">Cytoplasm</location>
    </subcellularLocation>
</comment>
<dbReference type="FunFam" id="3.40.50.620:FF:000115">
    <property type="entry name" value="tRNA-specific 2-thiouridylase MnmA"/>
    <property type="match status" value="1"/>
</dbReference>
<dbReference type="GO" id="GO:0002143">
    <property type="term" value="P:tRNA wobble position uridine thiolation"/>
    <property type="evidence" value="ECO:0007669"/>
    <property type="project" value="TreeGrafter"/>
</dbReference>
<comment type="caution">
    <text evidence="11">Lacks conserved residue(s) required for the propagation of feature annotation.</text>
</comment>
<comment type="catalytic activity">
    <reaction evidence="9 11">
        <text>S-sulfanyl-L-cysteinyl-[protein] + uridine(34) in tRNA + AH2 + ATP = 2-thiouridine(34) in tRNA + L-cysteinyl-[protein] + A + AMP + diphosphate + H(+)</text>
        <dbReference type="Rhea" id="RHEA:47032"/>
        <dbReference type="Rhea" id="RHEA-COMP:10131"/>
        <dbReference type="Rhea" id="RHEA-COMP:11726"/>
        <dbReference type="Rhea" id="RHEA-COMP:11727"/>
        <dbReference type="Rhea" id="RHEA-COMP:11728"/>
        <dbReference type="ChEBI" id="CHEBI:13193"/>
        <dbReference type="ChEBI" id="CHEBI:15378"/>
        <dbReference type="ChEBI" id="CHEBI:17499"/>
        <dbReference type="ChEBI" id="CHEBI:29950"/>
        <dbReference type="ChEBI" id="CHEBI:30616"/>
        <dbReference type="ChEBI" id="CHEBI:33019"/>
        <dbReference type="ChEBI" id="CHEBI:61963"/>
        <dbReference type="ChEBI" id="CHEBI:65315"/>
        <dbReference type="ChEBI" id="CHEBI:87170"/>
        <dbReference type="ChEBI" id="CHEBI:456215"/>
        <dbReference type="EC" id="2.8.1.13"/>
    </reaction>
</comment>
<dbReference type="CDD" id="cd01998">
    <property type="entry name" value="MnmA_TRMU-like"/>
    <property type="match status" value="1"/>
</dbReference>
<feature type="binding site" evidence="11">
    <location>
        <position position="133"/>
    </location>
    <ligand>
        <name>ATP</name>
        <dbReference type="ChEBI" id="CHEBI:30616"/>
    </ligand>
</feature>
<feature type="binding site" evidence="11">
    <location>
        <begin position="7"/>
        <end position="14"/>
    </location>
    <ligand>
        <name>ATP</name>
        <dbReference type="ChEBI" id="CHEBI:30616"/>
    </ligand>
</feature>
<dbReference type="OrthoDB" id="9800696at2"/>
<keyword evidence="7 11" id="KW-0694">RNA-binding</keyword>
<evidence type="ECO:0000256" key="3">
    <source>
        <dbReference type="ARBA" id="ARBA00022679"/>
    </source>
</evidence>
<dbReference type="InterPro" id="IPR001763">
    <property type="entry name" value="Rhodanese-like_dom"/>
</dbReference>
<dbReference type="InterPro" id="IPR014729">
    <property type="entry name" value="Rossmann-like_a/b/a_fold"/>
</dbReference>
<evidence type="ECO:0000256" key="8">
    <source>
        <dbReference type="ARBA" id="ARBA00023157"/>
    </source>
</evidence>
<sequence>MAKVVVGLSGGVDSSVAAYLLKQQGHEVIAVFMRNWDSYINNDFKGNSTINDSVCPQELDYQDAQKVAKALDIELHRVDFIQEYWDHVFTNFIDEFKKGRTPNPDILCNKYIKFDKFLNYALKTFNADYIAMGHYAKTKGANLYKAKDQNKDQSYFLAQLSPYQVSKTLMPLANLTKPEIRAIAKDLNLITASKKDSTGICFIGERNFQQFLQNYIPAQPGKIVSTVTNEVVGQHHGAMYYTLGQRKGLNLGGMKEPHFVSGFDLEKAIIYVSPQSHEDALISYALDASNFNFIGEDFDNIKWENITAKFRYRQVDEPVKVQFIDKQNIKVFYPQGSKAVTPGQQVVLYQGERCLGGAVIEKTYSKKLELGNINA</sequence>
<comment type="function">
    <text evidence="10 11">Catalyzes the 2-thiolation of uridine at the wobble position (U34) of tRNA, leading to the formation of s(2)U34.</text>
</comment>
<feature type="region of interest" description="Interaction with tRNA" evidence="11">
    <location>
        <begin position="151"/>
        <end position="153"/>
    </location>
</feature>
<dbReference type="PROSITE" id="PS50206">
    <property type="entry name" value="RHODANESE_3"/>
    <property type="match status" value="1"/>
</dbReference>
<evidence type="ECO:0000256" key="7">
    <source>
        <dbReference type="ARBA" id="ARBA00022884"/>
    </source>
</evidence>
<dbReference type="HAMAP" id="MF_00144">
    <property type="entry name" value="tRNA_thiouridyl_MnmA"/>
    <property type="match status" value="1"/>
</dbReference>
<dbReference type="InterPro" id="IPR046884">
    <property type="entry name" value="MnmA-like_central"/>
</dbReference>